<keyword evidence="6 9" id="KW-0238">DNA-binding</keyword>
<dbReference type="Gene3D" id="1.10.1420.10">
    <property type="match status" value="2"/>
</dbReference>
<dbReference type="InterPro" id="IPR016151">
    <property type="entry name" value="DNA_mismatch_repair_MutS_N"/>
</dbReference>
<dbReference type="Pfam" id="PF01624">
    <property type="entry name" value="MutS_I"/>
    <property type="match status" value="1"/>
</dbReference>
<comment type="similarity">
    <text evidence="1 9">Belongs to the DNA mismatch repair MutS family.</text>
</comment>
<dbReference type="GO" id="GO:0003684">
    <property type="term" value="F:damaged DNA binding"/>
    <property type="evidence" value="ECO:0007669"/>
    <property type="project" value="UniProtKB-UniRule"/>
</dbReference>
<keyword evidence="3 9" id="KW-0547">Nucleotide-binding</keyword>
<dbReference type="SUPFAM" id="SSF55271">
    <property type="entry name" value="DNA repair protein MutS, domain I"/>
    <property type="match status" value="1"/>
</dbReference>
<dbReference type="FunFam" id="3.40.1170.10:FF:000001">
    <property type="entry name" value="DNA mismatch repair protein MutS"/>
    <property type="match status" value="1"/>
</dbReference>
<dbReference type="SMART" id="SM00533">
    <property type="entry name" value="MUTSd"/>
    <property type="match status" value="1"/>
</dbReference>
<evidence type="ECO:0000313" key="12">
    <source>
        <dbReference type="Proteomes" id="UP000503330"/>
    </source>
</evidence>
<dbReference type="PANTHER" id="PTHR11361">
    <property type="entry name" value="DNA MISMATCH REPAIR PROTEIN MUTS FAMILY MEMBER"/>
    <property type="match status" value="1"/>
</dbReference>
<dbReference type="InterPro" id="IPR036187">
    <property type="entry name" value="DNA_mismatch_repair_MutS_sf"/>
</dbReference>
<evidence type="ECO:0000256" key="9">
    <source>
        <dbReference type="HAMAP-Rule" id="MF_00096"/>
    </source>
</evidence>
<dbReference type="GO" id="GO:0140664">
    <property type="term" value="F:ATP-dependent DNA damage sensor activity"/>
    <property type="evidence" value="ECO:0007669"/>
    <property type="project" value="InterPro"/>
</dbReference>
<dbReference type="SUPFAM" id="SSF53150">
    <property type="entry name" value="DNA repair protein MutS, domain II"/>
    <property type="match status" value="1"/>
</dbReference>
<keyword evidence="7 9" id="KW-0234">DNA repair</keyword>
<dbReference type="InterPro" id="IPR027417">
    <property type="entry name" value="P-loop_NTPase"/>
</dbReference>
<dbReference type="InterPro" id="IPR000432">
    <property type="entry name" value="DNA_mismatch_repair_MutS_C"/>
</dbReference>
<dbReference type="HAMAP" id="MF_00096">
    <property type="entry name" value="MutS"/>
    <property type="match status" value="1"/>
</dbReference>
<dbReference type="PROSITE" id="PS00486">
    <property type="entry name" value="DNA_MISMATCH_REPAIR_2"/>
    <property type="match status" value="1"/>
</dbReference>
<dbReference type="Proteomes" id="UP000503330">
    <property type="component" value="Chromosome"/>
</dbReference>
<feature type="domain" description="DNA mismatch repair proteins mutS family" evidence="10">
    <location>
        <begin position="680"/>
        <end position="696"/>
    </location>
</feature>
<dbReference type="GO" id="GO:0006298">
    <property type="term" value="P:mismatch repair"/>
    <property type="evidence" value="ECO:0007669"/>
    <property type="project" value="UniProtKB-UniRule"/>
</dbReference>
<dbReference type="FunFam" id="3.40.50.300:FF:000870">
    <property type="entry name" value="MutS protein homolog 4"/>
    <property type="match status" value="1"/>
</dbReference>
<dbReference type="InterPro" id="IPR007861">
    <property type="entry name" value="DNA_mismatch_repair_MutS_clamp"/>
</dbReference>
<dbReference type="SUPFAM" id="SSF52540">
    <property type="entry name" value="P-loop containing nucleoside triphosphate hydrolases"/>
    <property type="match status" value="1"/>
</dbReference>
<dbReference type="Gene3D" id="3.40.50.300">
    <property type="entry name" value="P-loop containing nucleotide triphosphate hydrolases"/>
    <property type="match status" value="1"/>
</dbReference>
<comment type="function">
    <text evidence="8 9">This protein is involved in the repair of mismatches in DNA. It is possible that it carries out the mismatch recognition step. This protein has a weak ATPase activity.</text>
</comment>
<dbReference type="RefSeq" id="WP_002606694.1">
    <property type="nucleotide sequence ID" value="NZ_BAAACC010000014.1"/>
</dbReference>
<evidence type="ECO:0000256" key="6">
    <source>
        <dbReference type="ARBA" id="ARBA00023125"/>
    </source>
</evidence>
<evidence type="ECO:0000256" key="1">
    <source>
        <dbReference type="ARBA" id="ARBA00006271"/>
    </source>
</evidence>
<dbReference type="SMART" id="SM00534">
    <property type="entry name" value="MUTSac"/>
    <property type="match status" value="1"/>
</dbReference>
<feature type="binding site" evidence="9">
    <location>
        <begin position="606"/>
        <end position="613"/>
    </location>
    <ligand>
        <name>ATP</name>
        <dbReference type="ChEBI" id="CHEBI:30616"/>
    </ligand>
</feature>
<dbReference type="FunFam" id="1.10.1420.10:FF:000007">
    <property type="entry name" value="DNA mismatch repair protein MutS"/>
    <property type="match status" value="1"/>
</dbReference>
<reference evidence="11 12" key="1">
    <citation type="submission" date="2020-02" db="EMBL/GenBank/DDBJ databases">
        <authorList>
            <person name="Kociolek L.K."/>
            <person name="Ozer E.A."/>
        </authorList>
    </citation>
    <scope>NUCLEOTIDE SEQUENCE [LARGE SCALE GENOMIC DNA]</scope>
    <source>
        <strain evidence="11 12">ATCC 14501</strain>
    </source>
</reference>
<accession>A0AAP9SCV0</accession>
<protein>
    <recommendedName>
        <fullName evidence="2 9">DNA mismatch repair protein MutS</fullName>
    </recommendedName>
</protein>
<dbReference type="PIRSF" id="PIRSF037677">
    <property type="entry name" value="DNA_mis_repair_Msh6"/>
    <property type="match status" value="1"/>
</dbReference>
<dbReference type="Gene3D" id="3.30.420.110">
    <property type="entry name" value="MutS, connector domain"/>
    <property type="match status" value="1"/>
</dbReference>
<evidence type="ECO:0000256" key="3">
    <source>
        <dbReference type="ARBA" id="ARBA00022741"/>
    </source>
</evidence>
<keyword evidence="4 9" id="KW-0227">DNA damage</keyword>
<dbReference type="InterPro" id="IPR007696">
    <property type="entry name" value="DNA_mismatch_repair_MutS_core"/>
</dbReference>
<dbReference type="Pfam" id="PF05190">
    <property type="entry name" value="MutS_IV"/>
    <property type="match status" value="1"/>
</dbReference>
<dbReference type="GO" id="GO:0030983">
    <property type="term" value="F:mismatched DNA binding"/>
    <property type="evidence" value="ECO:0007669"/>
    <property type="project" value="InterPro"/>
</dbReference>
<dbReference type="InterPro" id="IPR036678">
    <property type="entry name" value="MutS_con_dom_sf"/>
</dbReference>
<dbReference type="NCBIfam" id="NF003810">
    <property type="entry name" value="PRK05399.1"/>
    <property type="match status" value="1"/>
</dbReference>
<evidence type="ECO:0000259" key="10">
    <source>
        <dbReference type="PROSITE" id="PS00486"/>
    </source>
</evidence>
<dbReference type="NCBIfam" id="TIGR01070">
    <property type="entry name" value="mutS1"/>
    <property type="match status" value="1"/>
</dbReference>
<evidence type="ECO:0000256" key="7">
    <source>
        <dbReference type="ARBA" id="ARBA00023204"/>
    </source>
</evidence>
<dbReference type="InterPro" id="IPR005748">
    <property type="entry name" value="DNA_mismatch_repair_MutS"/>
</dbReference>
<evidence type="ECO:0000256" key="2">
    <source>
        <dbReference type="ARBA" id="ARBA00021982"/>
    </source>
</evidence>
<dbReference type="PANTHER" id="PTHR11361:SF34">
    <property type="entry name" value="DNA MISMATCH REPAIR PROTEIN MSH1, MITOCHONDRIAL"/>
    <property type="match status" value="1"/>
</dbReference>
<dbReference type="SUPFAM" id="SSF48334">
    <property type="entry name" value="DNA repair protein MutS, domain III"/>
    <property type="match status" value="1"/>
</dbReference>
<evidence type="ECO:0000256" key="4">
    <source>
        <dbReference type="ARBA" id="ARBA00022763"/>
    </source>
</evidence>
<dbReference type="InterPro" id="IPR045076">
    <property type="entry name" value="MutS"/>
</dbReference>
<dbReference type="GeneID" id="61923889"/>
<dbReference type="InterPro" id="IPR017261">
    <property type="entry name" value="DNA_mismatch_repair_MutS/MSH"/>
</dbReference>
<dbReference type="AlphaFoldDB" id="A0AAP9SCV0"/>
<evidence type="ECO:0000256" key="8">
    <source>
        <dbReference type="ARBA" id="ARBA00024647"/>
    </source>
</evidence>
<name>A0AAP9SCV0_CLOIN</name>
<dbReference type="CDD" id="cd03284">
    <property type="entry name" value="ABC_MutS1"/>
    <property type="match status" value="1"/>
</dbReference>
<evidence type="ECO:0000313" key="11">
    <source>
        <dbReference type="EMBL" id="QJA00915.1"/>
    </source>
</evidence>
<dbReference type="Gene3D" id="3.40.1170.10">
    <property type="entry name" value="DNA repair protein MutS, domain I"/>
    <property type="match status" value="1"/>
</dbReference>
<keyword evidence="5 9" id="KW-0067">ATP-binding</keyword>
<gene>
    <name evidence="9 11" type="primary">mutS</name>
    <name evidence="11" type="ORF">G4D54_00090</name>
</gene>
<dbReference type="Pfam" id="PF05192">
    <property type="entry name" value="MutS_III"/>
    <property type="match status" value="1"/>
</dbReference>
<evidence type="ECO:0000256" key="5">
    <source>
        <dbReference type="ARBA" id="ARBA00022840"/>
    </source>
</evidence>
<dbReference type="Pfam" id="PF00488">
    <property type="entry name" value="MutS_V"/>
    <property type="match status" value="1"/>
</dbReference>
<dbReference type="GO" id="GO:0005829">
    <property type="term" value="C:cytosol"/>
    <property type="evidence" value="ECO:0007669"/>
    <property type="project" value="TreeGrafter"/>
</dbReference>
<dbReference type="InterPro" id="IPR007695">
    <property type="entry name" value="DNA_mismatch_repair_MutS-lik_N"/>
</dbReference>
<proteinExistence type="inferred from homology"/>
<sequence>MTKKATYTPMMKHYLELKEQHEDAIIFYRLGDFYEMFFEDAKTASSELDLVLTGRNAGVEERVPMCGIPHHAAKGYIQRLIQKGYKVAIVEQLEDPALAKGLVKRDVIKIVTPGTIMDEVSDEKTTVYIASLHDFKFGLAVILCEMTTGELRAQLIDKHVMAIQKVLLGNNVREIVIQEKFDKKIVKMIEEMQTITVSYHNDNALKEEYRHLLNGIEDDRVETAFGVLTNYLDETQKRNMAHLNAVEMVYENDFLQMDFSTKQNLELTSSLRSNSRSQTLWSFLDKCRSSMGSRLLKKWIEYPLVDTAMINRRLNAVEYLNDNFITKDELREHLGFVYDMERLSARVAYGSANPRDILRLIKTLEHTPQIFELFHDCSAYEEFQSIDPCRELYDMIEGAIIDNPPLTLKDGGVFVEGYNEELDQVREIGKNGKNWILELENKERERTGVKSLKIGYNRVFGYYIEVTKTNLDSIKDEFGYVRKQTLTNAERFITQELKDKEDAIVHAQERSIRLEAELFNHLLNQIKVYLPKLHDLSHALATIDALYALAEISSENGYTRPQFHTGHSIHMKEARHPILDRMMKTTRYVSNDLEMGEDNDILMITGPNMGGKSTYMRQTVLLVIMAQIGCFVPAKKAEMPIFDQIFTRIGASDDIMSGQSTFMVEMIEANNALQNATANSLILFDEIGRGTSTYDGMALAQAMIEYIMRNIKAKTLFSTHYHELTEMAEKNAGIRNVHVDVHEEDDKVTFLYRVLDGKADKSYGINVARLAHLPSSVLERAKQILDNLELQPNMVKEVKPPLVIEKENPQHMQIINQVKQVDVNKMTPMEAMQFLYELKEKMS</sequence>
<dbReference type="GO" id="GO:0005524">
    <property type="term" value="F:ATP binding"/>
    <property type="evidence" value="ECO:0007669"/>
    <property type="project" value="UniProtKB-UniRule"/>
</dbReference>
<dbReference type="EMBL" id="CP048838">
    <property type="protein sequence ID" value="QJA00915.1"/>
    <property type="molecule type" value="Genomic_DNA"/>
</dbReference>
<organism evidence="11 12">
    <name type="scientific">Clostridium innocuum</name>
    <dbReference type="NCBI Taxonomy" id="1522"/>
    <lineage>
        <taxon>Bacteria</taxon>
        <taxon>Bacillati</taxon>
        <taxon>Bacillota</taxon>
        <taxon>Clostridia</taxon>
        <taxon>Eubacteriales</taxon>
        <taxon>Clostridiaceae</taxon>
        <taxon>Clostridium</taxon>
    </lineage>
</organism>